<evidence type="ECO:0000313" key="3">
    <source>
        <dbReference type="Proteomes" id="UP000475862"/>
    </source>
</evidence>
<dbReference type="AlphaFoldDB" id="A0A6G0TCG1"/>
<feature type="region of interest" description="Disordered" evidence="1">
    <location>
        <begin position="136"/>
        <end position="157"/>
    </location>
</feature>
<keyword evidence="3" id="KW-1185">Reference proteome</keyword>
<sequence>MAADYGRLKWADDKRWTNDRKRGTYKGLAEASHRSYDAEWLADDEATAERLADVKKSTARLRQAVGNRYDVVSHLLPDSPVAGREAYRRMESAVTAERSLTEKLVRGRHQLNECRQRVADKTARLARLKASVAEARDRAASVRAPKRPPPPPLLEHPLTMDKKVDALKLGNRQAARARDIIADNTAMRDALNEQLAADVRQQAIAVVELLAYGTAAKQEAVAYNRDYCRLAAEHDRHVRRNRAQRRVLDNRISVLESNRRKMIVNRIYNNSDEEVEFITGDGIPSVESDSELHPSKKPDKNMMLLRDWIESGMMEQQSLSAKDSMELSSSSNMTDLTDTITSSMYTFPQEKVNRFKLKKEETSRAMEAVEYVCETLNFSNITDVLHYFMSVKNVEMRIKKMITVRKHLMEIVQKNLESVTQVKMESTNCLPAAILQLDANIEHVQREGLDVQKKQLEDVNKDITGYGILFNELWFQLDSLVGKLERCHVPVVRKYQLHMKNRDLKSESIMDAQQMLEGLCLQHCQNLPVTNDDCSTARQPPSAKSMESARETSNVFGRNPAVDACRKLSEILYAKVKSCMVHIGNVFDPDDKQQLMARACFAYDRQAQLQWDAIAIKDRKRQARERLQLQEENSKHTTEPKTTGIITRVQTKQQAEDIVQWCITPKDTDDAKRTRKPISFRKSRIIVRERKKF</sequence>
<feature type="region of interest" description="Disordered" evidence="1">
    <location>
        <begin position="532"/>
        <end position="552"/>
    </location>
</feature>
<dbReference type="OrthoDB" id="6594947at2759"/>
<reference evidence="2 3" key="1">
    <citation type="submission" date="2019-08" db="EMBL/GenBank/DDBJ databases">
        <title>The genome of the soybean aphid Biotype 1, its phylome, world population structure and adaptation to the North American continent.</title>
        <authorList>
            <person name="Giordano R."/>
            <person name="Donthu R.K."/>
            <person name="Hernandez A.G."/>
            <person name="Wright C.L."/>
            <person name="Zimin A.V."/>
        </authorList>
    </citation>
    <scope>NUCLEOTIDE SEQUENCE [LARGE SCALE GENOMIC DNA]</scope>
    <source>
        <tissue evidence="2">Whole aphids</tissue>
    </source>
</reference>
<evidence type="ECO:0000256" key="1">
    <source>
        <dbReference type="SAM" id="MobiDB-lite"/>
    </source>
</evidence>
<evidence type="ECO:0000313" key="2">
    <source>
        <dbReference type="EMBL" id="KAE9529064.1"/>
    </source>
</evidence>
<gene>
    <name evidence="2" type="ORF">AGLY_012018</name>
</gene>
<proteinExistence type="predicted"/>
<accession>A0A6G0TCG1</accession>
<protein>
    <submittedName>
        <fullName evidence="2">Uncharacterized protein</fullName>
    </submittedName>
</protein>
<dbReference type="EMBL" id="VYZN01000047">
    <property type="protein sequence ID" value="KAE9529064.1"/>
    <property type="molecule type" value="Genomic_DNA"/>
</dbReference>
<dbReference type="Proteomes" id="UP000475862">
    <property type="component" value="Unassembled WGS sequence"/>
</dbReference>
<name>A0A6G0TCG1_APHGL</name>
<comment type="caution">
    <text evidence="2">The sequence shown here is derived from an EMBL/GenBank/DDBJ whole genome shotgun (WGS) entry which is preliminary data.</text>
</comment>
<organism evidence="2 3">
    <name type="scientific">Aphis glycines</name>
    <name type="common">Soybean aphid</name>
    <dbReference type="NCBI Taxonomy" id="307491"/>
    <lineage>
        <taxon>Eukaryota</taxon>
        <taxon>Metazoa</taxon>
        <taxon>Ecdysozoa</taxon>
        <taxon>Arthropoda</taxon>
        <taxon>Hexapoda</taxon>
        <taxon>Insecta</taxon>
        <taxon>Pterygota</taxon>
        <taxon>Neoptera</taxon>
        <taxon>Paraneoptera</taxon>
        <taxon>Hemiptera</taxon>
        <taxon>Sternorrhyncha</taxon>
        <taxon>Aphidomorpha</taxon>
        <taxon>Aphidoidea</taxon>
        <taxon>Aphididae</taxon>
        <taxon>Aphidini</taxon>
        <taxon>Aphis</taxon>
        <taxon>Aphis</taxon>
    </lineage>
</organism>